<evidence type="ECO:0000313" key="1">
    <source>
        <dbReference type="EMBL" id="TWG37402.1"/>
    </source>
</evidence>
<dbReference type="GeneID" id="51111510"/>
<reference evidence="1 2" key="1">
    <citation type="journal article" date="2015" name="Stand. Genomic Sci.">
        <title>Genomic Encyclopedia of Bacterial and Archaeal Type Strains, Phase III: the genomes of soil and plant-associated and newly described type strains.</title>
        <authorList>
            <person name="Whitman W.B."/>
            <person name="Woyke T."/>
            <person name="Klenk H.P."/>
            <person name="Zhou Y."/>
            <person name="Lilburn T.G."/>
            <person name="Beck B.J."/>
            <person name="De Vos P."/>
            <person name="Vandamme P."/>
            <person name="Eisen J.A."/>
            <person name="Garrity G."/>
            <person name="Hugenholtz P."/>
            <person name="Kyrpides N.C."/>
        </authorList>
    </citation>
    <scope>NUCLEOTIDE SEQUENCE [LARGE SCALE GENOMIC DNA]</scope>
    <source>
        <strain evidence="1 2">DSM 64</strain>
    </source>
</reference>
<name>A0A561XMR4_ACIDE</name>
<dbReference type="RefSeq" id="WP_146871133.1">
    <property type="nucleotide sequence ID" value="NZ_VJWE01000013.1"/>
</dbReference>
<accession>A0A561XMR4</accession>
<dbReference type="EMBL" id="VJWE01000013">
    <property type="protein sequence ID" value="TWG37402.1"/>
    <property type="molecule type" value="Genomic_DNA"/>
</dbReference>
<sequence length="200" mass="22095">MTEESPRLIQELFARQFDYLPKVESPEQRKGPLGIVNLFALASHMLTAMSGTLAIVSVDRFGANRAGCDAGLNDQVHRLVDLSVQTSASLIRLIGVVMVALQSEQITSPSAAERESIQEVMTTGYIYIESLNAVSLETTNMARWRGVWGRNVGRRLRAAQSTQTNDPEGDKARHSVRTLTAQIMELGLRAELYDGTWSMN</sequence>
<dbReference type="AlphaFoldDB" id="A0A561XMR4"/>
<gene>
    <name evidence="1" type="ORF">ATF69_2449</name>
</gene>
<comment type="caution">
    <text evidence="1">The sequence shown here is derived from an EMBL/GenBank/DDBJ whole genome shotgun (WGS) entry which is preliminary data.</text>
</comment>
<protein>
    <submittedName>
        <fullName evidence="1">Uncharacterized protein</fullName>
    </submittedName>
</protein>
<evidence type="ECO:0000313" key="2">
    <source>
        <dbReference type="Proteomes" id="UP000321485"/>
    </source>
</evidence>
<proteinExistence type="predicted"/>
<dbReference type="Proteomes" id="UP000321485">
    <property type="component" value="Unassembled WGS sequence"/>
</dbReference>
<organism evidence="1 2">
    <name type="scientific">Acidovorax delafieldii</name>
    <name type="common">Pseudomonas delafieldii</name>
    <dbReference type="NCBI Taxonomy" id="47920"/>
    <lineage>
        <taxon>Bacteria</taxon>
        <taxon>Pseudomonadati</taxon>
        <taxon>Pseudomonadota</taxon>
        <taxon>Betaproteobacteria</taxon>
        <taxon>Burkholderiales</taxon>
        <taxon>Comamonadaceae</taxon>
        <taxon>Acidovorax</taxon>
    </lineage>
</organism>